<comment type="caution">
    <text evidence="1">The sequence shown here is derived from an EMBL/GenBank/DDBJ whole genome shotgun (WGS) entry which is preliminary data.</text>
</comment>
<reference evidence="1" key="1">
    <citation type="submission" date="2022-05" db="EMBL/GenBank/DDBJ databases">
        <title>Chromosome-level genome of Chaenocephalus aceratus.</title>
        <authorList>
            <person name="Park H."/>
        </authorList>
    </citation>
    <scope>NUCLEOTIDE SEQUENCE</scope>
    <source>
        <strain evidence="1">KU_202001</strain>
    </source>
</reference>
<proteinExistence type="predicted"/>
<feature type="non-terminal residue" evidence="1">
    <location>
        <position position="1"/>
    </location>
</feature>
<organism evidence="1 2">
    <name type="scientific">Chaenocephalus aceratus</name>
    <name type="common">Blackfin icefish</name>
    <name type="synonym">Chaenichthys aceratus</name>
    <dbReference type="NCBI Taxonomy" id="36190"/>
    <lineage>
        <taxon>Eukaryota</taxon>
        <taxon>Metazoa</taxon>
        <taxon>Chordata</taxon>
        <taxon>Craniata</taxon>
        <taxon>Vertebrata</taxon>
        <taxon>Euteleostomi</taxon>
        <taxon>Actinopterygii</taxon>
        <taxon>Neopterygii</taxon>
        <taxon>Teleostei</taxon>
        <taxon>Neoteleostei</taxon>
        <taxon>Acanthomorphata</taxon>
        <taxon>Eupercaria</taxon>
        <taxon>Perciformes</taxon>
        <taxon>Notothenioidei</taxon>
        <taxon>Channichthyidae</taxon>
        <taxon>Chaenocephalus</taxon>
    </lineage>
</organism>
<accession>A0ACB9WHZ0</accession>
<keyword evidence="2" id="KW-1185">Reference proteome</keyword>
<feature type="non-terminal residue" evidence="1">
    <location>
        <position position="57"/>
    </location>
</feature>
<evidence type="ECO:0000313" key="2">
    <source>
        <dbReference type="Proteomes" id="UP001057452"/>
    </source>
</evidence>
<gene>
    <name evidence="1" type="ORF">KUCAC02_024460</name>
</gene>
<dbReference type="Proteomes" id="UP001057452">
    <property type="component" value="Chromosome 22"/>
</dbReference>
<protein>
    <submittedName>
        <fullName evidence="1">Uncharacterized protein</fullName>
    </submittedName>
</protein>
<sequence length="57" mass="6089">CLHNTAHPTDGSVISSHYGGLQEGRDVSGRTERLTSSPPDRAHGGPLTRVVLLEKPK</sequence>
<dbReference type="EMBL" id="CM043806">
    <property type="protein sequence ID" value="KAI4813112.1"/>
    <property type="molecule type" value="Genomic_DNA"/>
</dbReference>
<evidence type="ECO:0000313" key="1">
    <source>
        <dbReference type="EMBL" id="KAI4813112.1"/>
    </source>
</evidence>
<name>A0ACB9WHZ0_CHAAC</name>